<keyword evidence="10" id="KW-0106">Calcium</keyword>
<evidence type="ECO:0000256" key="4">
    <source>
        <dbReference type="ARBA" id="ARBA00022448"/>
    </source>
</evidence>
<keyword evidence="9" id="KW-0631">Potassium channel</keyword>
<dbReference type="PROSITE" id="PS00018">
    <property type="entry name" value="EF_HAND_1"/>
    <property type="match status" value="1"/>
</dbReference>
<keyword evidence="5" id="KW-0633">Potassium transport</keyword>
<keyword evidence="13" id="KW-0406">Ion transport</keyword>
<comment type="similarity">
    <text evidence="2">Belongs to the two pore domain potassium channel (TC 1.A.1.7) family.</text>
</comment>
<feature type="transmembrane region" description="Helical" evidence="17">
    <location>
        <begin position="291"/>
        <end position="310"/>
    </location>
</feature>
<dbReference type="PANTHER" id="PTHR11003">
    <property type="entry name" value="POTASSIUM CHANNEL, SUBFAMILY K"/>
    <property type="match status" value="1"/>
</dbReference>
<evidence type="ECO:0000313" key="18">
    <source>
        <dbReference type="Proteomes" id="UP000235220"/>
    </source>
</evidence>
<keyword evidence="14 17" id="KW-0472">Membrane</keyword>
<evidence type="ECO:0000256" key="5">
    <source>
        <dbReference type="ARBA" id="ARBA00022538"/>
    </source>
</evidence>
<dbReference type="FunFam" id="1.10.287.70:FF:000138">
    <property type="entry name" value="Two-pore potassium channel 2-like"/>
    <property type="match status" value="1"/>
</dbReference>
<feature type="region of interest" description="Disordered" evidence="16">
    <location>
        <begin position="1"/>
        <end position="23"/>
    </location>
</feature>
<feature type="transmembrane region" description="Helical" evidence="17">
    <location>
        <begin position="169"/>
        <end position="189"/>
    </location>
</feature>
<dbReference type="GO" id="GO:0046872">
    <property type="term" value="F:metal ion binding"/>
    <property type="evidence" value="ECO:0007669"/>
    <property type="project" value="UniProtKB-KW"/>
</dbReference>
<dbReference type="GO" id="GO:0009705">
    <property type="term" value="C:plant-type vacuole membrane"/>
    <property type="evidence" value="ECO:0000318"/>
    <property type="project" value="GO_Central"/>
</dbReference>
<dbReference type="InterPro" id="IPR003280">
    <property type="entry name" value="2pore_dom_K_chnl"/>
</dbReference>
<protein>
    <submittedName>
        <fullName evidence="19">Two-pore potassium channel 3-like isoform X1</fullName>
    </submittedName>
</protein>
<dbReference type="KEGG" id="jre:109019999"/>
<dbReference type="InterPro" id="IPR013099">
    <property type="entry name" value="K_chnl_dom"/>
</dbReference>
<dbReference type="PRINTS" id="PR01333">
    <property type="entry name" value="2POREKCHANEL"/>
</dbReference>
<dbReference type="Pfam" id="PF07885">
    <property type="entry name" value="Ion_trans_2"/>
    <property type="match status" value="2"/>
</dbReference>
<dbReference type="Gene3D" id="1.10.238.10">
    <property type="entry name" value="EF-hand"/>
    <property type="match status" value="1"/>
</dbReference>
<evidence type="ECO:0000256" key="9">
    <source>
        <dbReference type="ARBA" id="ARBA00022826"/>
    </source>
</evidence>
<gene>
    <name evidence="19" type="primary">LOC109019999</name>
</gene>
<dbReference type="AlphaFoldDB" id="A0A2I4HP45"/>
<name>A0A2I4HP45_JUGRE</name>
<feature type="transmembrane region" description="Helical" evidence="17">
    <location>
        <begin position="111"/>
        <end position="133"/>
    </location>
</feature>
<dbReference type="Gene3D" id="1.10.287.70">
    <property type="match status" value="2"/>
</dbReference>
<evidence type="ECO:0000256" key="7">
    <source>
        <dbReference type="ARBA" id="ARBA00022723"/>
    </source>
</evidence>
<reference evidence="19" key="1">
    <citation type="submission" date="2025-08" db="UniProtKB">
        <authorList>
            <consortium name="RefSeq"/>
        </authorList>
    </citation>
    <scope>IDENTIFICATION</scope>
    <source>
        <tissue evidence="19">Leaves</tissue>
    </source>
</reference>
<dbReference type="Proteomes" id="UP000235220">
    <property type="component" value="Chromosome 1"/>
</dbReference>
<dbReference type="OrthoDB" id="415460at2759"/>
<keyword evidence="15" id="KW-0407">Ion channel</keyword>
<evidence type="ECO:0000256" key="2">
    <source>
        <dbReference type="ARBA" id="ARBA00010159"/>
    </source>
</evidence>
<keyword evidence="8" id="KW-0677">Repeat</keyword>
<dbReference type="InterPro" id="IPR011992">
    <property type="entry name" value="EF-hand-dom_pair"/>
</dbReference>
<organism evidence="18 19">
    <name type="scientific">Juglans regia</name>
    <name type="common">English walnut</name>
    <dbReference type="NCBI Taxonomy" id="51240"/>
    <lineage>
        <taxon>Eukaryota</taxon>
        <taxon>Viridiplantae</taxon>
        <taxon>Streptophyta</taxon>
        <taxon>Embryophyta</taxon>
        <taxon>Tracheophyta</taxon>
        <taxon>Spermatophyta</taxon>
        <taxon>Magnoliopsida</taxon>
        <taxon>eudicotyledons</taxon>
        <taxon>Gunneridae</taxon>
        <taxon>Pentapetalae</taxon>
        <taxon>rosids</taxon>
        <taxon>fabids</taxon>
        <taxon>Fagales</taxon>
        <taxon>Juglandaceae</taxon>
        <taxon>Juglans</taxon>
    </lineage>
</organism>
<dbReference type="Gramene" id="Jr01_22980_p1">
    <property type="protein sequence ID" value="cds.Jr01_22980_p1"/>
    <property type="gene ID" value="Jr01_22980"/>
</dbReference>
<evidence type="ECO:0000256" key="16">
    <source>
        <dbReference type="SAM" id="MobiDB-lite"/>
    </source>
</evidence>
<dbReference type="GO" id="GO:0022841">
    <property type="term" value="F:potassium ion leak channel activity"/>
    <property type="evidence" value="ECO:0000318"/>
    <property type="project" value="GO_Central"/>
</dbReference>
<dbReference type="SUPFAM" id="SSF81324">
    <property type="entry name" value="Voltage-gated potassium channels"/>
    <property type="match status" value="2"/>
</dbReference>
<evidence type="ECO:0000256" key="14">
    <source>
        <dbReference type="ARBA" id="ARBA00023136"/>
    </source>
</evidence>
<dbReference type="PANTHER" id="PTHR11003:SF303">
    <property type="entry name" value="OS01G0696100 PROTEIN"/>
    <property type="match status" value="1"/>
</dbReference>
<keyword evidence="11" id="KW-0630">Potassium</keyword>
<dbReference type="GO" id="GO:0015271">
    <property type="term" value="F:outward rectifier potassium channel activity"/>
    <property type="evidence" value="ECO:0000318"/>
    <property type="project" value="GO_Central"/>
</dbReference>
<dbReference type="SUPFAM" id="SSF47473">
    <property type="entry name" value="EF-hand"/>
    <property type="match status" value="1"/>
</dbReference>
<keyword evidence="12 17" id="KW-1133">Transmembrane helix</keyword>
<comment type="subunit">
    <text evidence="3">Homodimer.</text>
</comment>
<evidence type="ECO:0000256" key="13">
    <source>
        <dbReference type="ARBA" id="ARBA00023065"/>
    </source>
</evidence>
<sequence length="394" mass="43863">MDESLLSKTGVEEDSIRPSPRREFPSSYLDLGLGPSRRQSAAHLITSDAIIPIITTPKSGSFVNLIANLNLNNKRRLERRSHSAPSVFTDIREDSHASFEPKPTKRSTPFIVRQAFIGVVLYVILVVTIFMISGNFKGHTTFRPVDALYFTVVTLCTIGYGDIVPDSTFTKLFTCVFILVGFGFVDILLNGLVTYICDRQEAVLLSTVDENKFNSMVKAYMVDTEKGRMRIRIKVGLALAVVIGCIAIGTITVHFIEDMSWVDSFYLSVTSVTTVGYGDFAFTTITGRCFAVIWLLVSTLAVARAFLYLTELRIDKRNRRIAKWVLQKKITVGDLVAADLDNDGSISKAEFVIYKLKEMGKISEKDILQIGKQFDLLDSSNCGKITLADLMESE</sequence>
<feature type="transmembrane region" description="Helical" evidence="17">
    <location>
        <begin position="235"/>
        <end position="256"/>
    </location>
</feature>
<dbReference type="GeneID" id="109019999"/>
<comment type="subcellular location">
    <subcellularLocation>
        <location evidence="1">Membrane</location>
        <topology evidence="1">Multi-pass membrane protein</topology>
    </subcellularLocation>
</comment>
<keyword evidence="7" id="KW-0479">Metal-binding</keyword>
<evidence type="ECO:0000256" key="15">
    <source>
        <dbReference type="ARBA" id="ARBA00023303"/>
    </source>
</evidence>
<feature type="transmembrane region" description="Helical" evidence="17">
    <location>
        <begin position="145"/>
        <end position="163"/>
    </location>
</feature>
<evidence type="ECO:0000313" key="19">
    <source>
        <dbReference type="RefSeq" id="XP_018857926.2"/>
    </source>
</evidence>
<evidence type="ECO:0000256" key="3">
    <source>
        <dbReference type="ARBA" id="ARBA00011738"/>
    </source>
</evidence>
<dbReference type="GO" id="GO:0005886">
    <property type="term" value="C:plasma membrane"/>
    <property type="evidence" value="ECO:0000318"/>
    <property type="project" value="GO_Central"/>
</dbReference>
<evidence type="ECO:0000256" key="11">
    <source>
        <dbReference type="ARBA" id="ARBA00022958"/>
    </source>
</evidence>
<dbReference type="FunFam" id="1.10.287.70:FF:000102">
    <property type="entry name" value="Two-pore potassium channel 3"/>
    <property type="match status" value="1"/>
</dbReference>
<evidence type="ECO:0000256" key="6">
    <source>
        <dbReference type="ARBA" id="ARBA00022692"/>
    </source>
</evidence>
<evidence type="ECO:0000256" key="10">
    <source>
        <dbReference type="ARBA" id="ARBA00022837"/>
    </source>
</evidence>
<keyword evidence="18" id="KW-1185">Reference proteome</keyword>
<evidence type="ECO:0000256" key="8">
    <source>
        <dbReference type="ARBA" id="ARBA00022737"/>
    </source>
</evidence>
<dbReference type="GO" id="GO:0071805">
    <property type="term" value="P:potassium ion transmembrane transport"/>
    <property type="evidence" value="ECO:0000318"/>
    <property type="project" value="GO_Central"/>
</dbReference>
<evidence type="ECO:0000256" key="17">
    <source>
        <dbReference type="SAM" id="Phobius"/>
    </source>
</evidence>
<evidence type="ECO:0000256" key="1">
    <source>
        <dbReference type="ARBA" id="ARBA00004141"/>
    </source>
</evidence>
<accession>A0A2I4HP45</accession>
<proteinExistence type="inferred from homology"/>
<keyword evidence="4" id="KW-0813">Transport</keyword>
<feature type="compositionally biased region" description="Basic and acidic residues" evidence="16">
    <location>
        <begin position="10"/>
        <end position="23"/>
    </location>
</feature>
<evidence type="ECO:0000256" key="12">
    <source>
        <dbReference type="ARBA" id="ARBA00022989"/>
    </source>
</evidence>
<dbReference type="InterPro" id="IPR018247">
    <property type="entry name" value="EF_Hand_1_Ca_BS"/>
</dbReference>
<keyword evidence="6 17" id="KW-0812">Transmembrane</keyword>
<dbReference type="RefSeq" id="XP_018857926.2">
    <property type="nucleotide sequence ID" value="XM_019002381.2"/>
</dbReference>